<evidence type="ECO:0000313" key="1">
    <source>
        <dbReference type="EMBL" id="JAD27794.1"/>
    </source>
</evidence>
<dbReference type="AlphaFoldDB" id="A0A0A8YMF9"/>
<sequence>MKTRFYLNLVLRGIMFDCVILHPREMLEMYEKFIWFG</sequence>
<reference evidence="1" key="2">
    <citation type="journal article" date="2015" name="Data Brief">
        <title>Shoot transcriptome of the giant reed, Arundo donax.</title>
        <authorList>
            <person name="Barrero R.A."/>
            <person name="Guerrero F.D."/>
            <person name="Moolhuijzen P."/>
            <person name="Goolsby J.A."/>
            <person name="Tidwell J."/>
            <person name="Bellgard S.E."/>
            <person name="Bellgard M.I."/>
        </authorList>
    </citation>
    <scope>NUCLEOTIDE SEQUENCE</scope>
    <source>
        <tissue evidence="1">Shoot tissue taken approximately 20 cm above the soil surface</tissue>
    </source>
</reference>
<dbReference type="EMBL" id="GBRH01270101">
    <property type="protein sequence ID" value="JAD27794.1"/>
    <property type="molecule type" value="Transcribed_RNA"/>
</dbReference>
<name>A0A0A8YMF9_ARUDO</name>
<organism evidence="1">
    <name type="scientific">Arundo donax</name>
    <name type="common">Giant reed</name>
    <name type="synonym">Donax arundinaceus</name>
    <dbReference type="NCBI Taxonomy" id="35708"/>
    <lineage>
        <taxon>Eukaryota</taxon>
        <taxon>Viridiplantae</taxon>
        <taxon>Streptophyta</taxon>
        <taxon>Embryophyta</taxon>
        <taxon>Tracheophyta</taxon>
        <taxon>Spermatophyta</taxon>
        <taxon>Magnoliopsida</taxon>
        <taxon>Liliopsida</taxon>
        <taxon>Poales</taxon>
        <taxon>Poaceae</taxon>
        <taxon>PACMAD clade</taxon>
        <taxon>Arundinoideae</taxon>
        <taxon>Arundineae</taxon>
        <taxon>Arundo</taxon>
    </lineage>
</organism>
<protein>
    <submittedName>
        <fullName evidence="1">Uncharacterized protein</fullName>
    </submittedName>
</protein>
<proteinExistence type="predicted"/>
<accession>A0A0A8YMF9</accession>
<reference evidence="1" key="1">
    <citation type="submission" date="2014-09" db="EMBL/GenBank/DDBJ databases">
        <authorList>
            <person name="Magalhaes I.L.F."/>
            <person name="Oliveira U."/>
            <person name="Santos F.R."/>
            <person name="Vidigal T.H.D.A."/>
            <person name="Brescovit A.D."/>
            <person name="Santos A.J."/>
        </authorList>
    </citation>
    <scope>NUCLEOTIDE SEQUENCE</scope>
    <source>
        <tissue evidence="1">Shoot tissue taken approximately 20 cm above the soil surface</tissue>
    </source>
</reference>